<protein>
    <submittedName>
        <fullName evidence="1">Uncharacterized protein</fullName>
    </submittedName>
</protein>
<dbReference type="RefSeq" id="WP_063964362.1">
    <property type="nucleotide sequence ID" value="NZ_JBCNAN010000047.1"/>
</dbReference>
<evidence type="ECO:0000313" key="1">
    <source>
        <dbReference type="EMBL" id="OAH63214.1"/>
    </source>
</evidence>
<name>A0A177LCD9_9BACI</name>
<reference evidence="1 2" key="1">
    <citation type="submission" date="2016-01" db="EMBL/GenBank/DDBJ databases">
        <title>Investigation of taxonomic status of Bacillus aminovorans.</title>
        <authorList>
            <person name="Verma A."/>
            <person name="Pal Y."/>
            <person name="Krishnamurthi S."/>
        </authorList>
    </citation>
    <scope>NUCLEOTIDE SEQUENCE [LARGE SCALE GENOMIC DNA]</scope>
    <source>
        <strain evidence="1 2">DSM 1314</strain>
    </source>
</reference>
<sequence length="117" mass="13259">MREEYEDVHKELIQLFKETTVERTGRDEIIEYTLEAIMIGNGTSHIVKPAFERGTHGGNSTNSVLRPVFKAMGPAIKQDETIGDISTLNIAPTLYDLLDIEAPPFVEGNSRRELWRE</sequence>
<keyword evidence="2" id="KW-1185">Reference proteome</keyword>
<proteinExistence type="predicted"/>
<comment type="caution">
    <text evidence="1">The sequence shown here is derived from an EMBL/GenBank/DDBJ whole genome shotgun (WGS) entry which is preliminary data.</text>
</comment>
<dbReference type="AlphaFoldDB" id="A0A177LCD9"/>
<dbReference type="Gene3D" id="3.40.720.10">
    <property type="entry name" value="Alkaline Phosphatase, subunit A"/>
    <property type="match status" value="1"/>
</dbReference>
<dbReference type="SUPFAM" id="SSF53649">
    <property type="entry name" value="Alkaline phosphatase-like"/>
    <property type="match status" value="1"/>
</dbReference>
<organism evidence="1 2">
    <name type="scientific">Domibacillus aminovorans</name>
    <dbReference type="NCBI Taxonomy" id="29332"/>
    <lineage>
        <taxon>Bacteria</taxon>
        <taxon>Bacillati</taxon>
        <taxon>Bacillota</taxon>
        <taxon>Bacilli</taxon>
        <taxon>Bacillales</taxon>
        <taxon>Bacillaceae</taxon>
        <taxon>Domibacillus</taxon>
    </lineage>
</organism>
<accession>A0A177LCD9</accession>
<gene>
    <name evidence="1" type="ORF">AWH49_06580</name>
</gene>
<dbReference type="EMBL" id="LQWY01000002">
    <property type="protein sequence ID" value="OAH63214.1"/>
    <property type="molecule type" value="Genomic_DNA"/>
</dbReference>
<dbReference type="Proteomes" id="UP000076935">
    <property type="component" value="Unassembled WGS sequence"/>
</dbReference>
<evidence type="ECO:0000313" key="2">
    <source>
        <dbReference type="Proteomes" id="UP000076935"/>
    </source>
</evidence>
<dbReference type="InterPro" id="IPR017850">
    <property type="entry name" value="Alkaline_phosphatase_core_sf"/>
</dbReference>